<name>A0ABV9P4X5_9FLAO</name>
<dbReference type="EC" id="2.4.-.-" evidence="2"/>
<comment type="caution">
    <text evidence="2">The sequence shown here is derived from an EMBL/GenBank/DDBJ whole genome shotgun (WGS) entry which is preliminary data.</text>
</comment>
<dbReference type="Proteomes" id="UP001595885">
    <property type="component" value="Unassembled WGS sequence"/>
</dbReference>
<dbReference type="InterPro" id="IPR001173">
    <property type="entry name" value="Glyco_trans_2-like"/>
</dbReference>
<proteinExistence type="predicted"/>
<evidence type="ECO:0000259" key="1">
    <source>
        <dbReference type="Pfam" id="PF00535"/>
    </source>
</evidence>
<dbReference type="EMBL" id="JBHSGW010000004">
    <property type="protein sequence ID" value="MFC4739721.1"/>
    <property type="molecule type" value="Genomic_DNA"/>
</dbReference>
<dbReference type="SUPFAM" id="SSF53756">
    <property type="entry name" value="UDP-Glycosyltransferase/glycogen phosphorylase"/>
    <property type="match status" value="1"/>
</dbReference>
<sequence>MKLKKKISLFFRRRRKVKQLEDKLKNIQPKELKSIDRSPISFKSSENPKVSIIIPFYNQEIYTWNCLQYLHKNLTDNYPYEIILIDDNSSEKYDFTNASGINIIKNEINLGFLKNINKGINASKGEYIYLLNNDTEVYENFLDELFYVFENHKNVGAVGSMLLNPDQTLQEAGCVFMKDFTIHQIVRNRKPFYPEVNYIRKVDYCSGCSLLFKKHKDNGDINLFDEQFAPAYFEETDLCFDLKYNQNKNIYYTPFSKVLHFNGITYNDKSKQNQESNNRKEILFKTNQKKFYDKWNQQINSIQAECVEDRILEINNNKSILFINDTVPEFDRDSGSNRLKEIMNVFVEKGYNVAFVSKDIFIWQAYLEVYQRMGINIFYEHLQYKDYKYFISKYCANANYVWIYGPNSFKNYYEKIKPLFSNAKFIYDMVDIHHLRFKRASEINKEDKSNFKNYLAYKKIELEAAKVSDYTITISDDEKEFMKTFCDEKQLITISNIHYPKVKQNEINPFDRRNDILFIGSTHHPNVDAIHFLYNNIMPIVWKSYPKMKVNIIGNINTVVKNITDERFIFHGFVSDIEPLFNNAKLMVAPLLIGAGVKGKIGQAFEYYLPVVTTTIGAEGMFLKDEENVLIADQPTDFANSILKLYTDEVIWNKLSLNSEKSLYPFSVEKVNDVIHENF</sequence>
<keyword evidence="2" id="KW-0328">Glycosyltransferase</keyword>
<organism evidence="2 3">
    <name type="scientific">Flavobacterium ponti</name>
    <dbReference type="NCBI Taxonomy" id="665133"/>
    <lineage>
        <taxon>Bacteria</taxon>
        <taxon>Pseudomonadati</taxon>
        <taxon>Bacteroidota</taxon>
        <taxon>Flavobacteriia</taxon>
        <taxon>Flavobacteriales</taxon>
        <taxon>Flavobacteriaceae</taxon>
        <taxon>Flavobacterium</taxon>
    </lineage>
</organism>
<keyword evidence="3" id="KW-1185">Reference proteome</keyword>
<evidence type="ECO:0000313" key="2">
    <source>
        <dbReference type="EMBL" id="MFC4739721.1"/>
    </source>
</evidence>
<dbReference type="PANTHER" id="PTHR43179:SF7">
    <property type="entry name" value="RHAMNOSYLTRANSFERASE WBBL"/>
    <property type="match status" value="1"/>
</dbReference>
<dbReference type="Pfam" id="PF00535">
    <property type="entry name" value="Glycos_transf_2"/>
    <property type="match status" value="1"/>
</dbReference>
<accession>A0ABV9P4X5</accession>
<reference evidence="3" key="1">
    <citation type="journal article" date="2019" name="Int. J. Syst. Evol. Microbiol.">
        <title>The Global Catalogue of Microorganisms (GCM) 10K type strain sequencing project: providing services to taxonomists for standard genome sequencing and annotation.</title>
        <authorList>
            <consortium name="The Broad Institute Genomics Platform"/>
            <consortium name="The Broad Institute Genome Sequencing Center for Infectious Disease"/>
            <person name="Wu L."/>
            <person name="Ma J."/>
        </authorList>
    </citation>
    <scope>NUCLEOTIDE SEQUENCE [LARGE SCALE GENOMIC DNA]</scope>
    <source>
        <strain evidence="3">CCUG 50349</strain>
    </source>
</reference>
<dbReference type="Gene3D" id="3.90.550.10">
    <property type="entry name" value="Spore Coat Polysaccharide Biosynthesis Protein SpsA, Chain A"/>
    <property type="match status" value="1"/>
</dbReference>
<dbReference type="InterPro" id="IPR029044">
    <property type="entry name" value="Nucleotide-diphossugar_trans"/>
</dbReference>
<dbReference type="GO" id="GO:0016757">
    <property type="term" value="F:glycosyltransferase activity"/>
    <property type="evidence" value="ECO:0007669"/>
    <property type="project" value="UniProtKB-KW"/>
</dbReference>
<keyword evidence="2" id="KW-0808">Transferase</keyword>
<evidence type="ECO:0000313" key="3">
    <source>
        <dbReference type="Proteomes" id="UP001595885"/>
    </source>
</evidence>
<dbReference type="Gene3D" id="3.40.50.2000">
    <property type="entry name" value="Glycogen Phosphorylase B"/>
    <property type="match status" value="1"/>
</dbReference>
<dbReference type="PANTHER" id="PTHR43179">
    <property type="entry name" value="RHAMNOSYLTRANSFERASE WBBL"/>
    <property type="match status" value="1"/>
</dbReference>
<protein>
    <submittedName>
        <fullName evidence="2">Glycosyltransferase</fullName>
        <ecNumber evidence="2">2.4.-.-</ecNumber>
    </submittedName>
</protein>
<dbReference type="SUPFAM" id="SSF53448">
    <property type="entry name" value="Nucleotide-diphospho-sugar transferases"/>
    <property type="match status" value="1"/>
</dbReference>
<feature type="domain" description="Glycosyltransferase 2-like" evidence="1">
    <location>
        <begin position="51"/>
        <end position="177"/>
    </location>
</feature>
<dbReference type="Pfam" id="PF13692">
    <property type="entry name" value="Glyco_trans_1_4"/>
    <property type="match status" value="1"/>
</dbReference>
<gene>
    <name evidence="2" type="ORF">ACFO3U_06905</name>
</gene>
<dbReference type="RefSeq" id="WP_379739683.1">
    <property type="nucleotide sequence ID" value="NZ_JBHSGW010000004.1"/>
</dbReference>